<sequence>MPSDALPAKPEKILILGGTREAAELARDLTAKGLDVTTSLAGRTKEPAPVDGTLRLGGFGGADGLAAYLKAEGFTRVIDATHPFAKTISANAVKACDIAALPLDIRTRAPWQKQPGDLWTEVVTLEDAANALPQNARVLLALGRQYLDAFSARPDCHFVIRMVDPPEKPLGFASYEILTAKPSTDPDEEATLFRSHAITHIVCRNSGGDGAYAKIVAARGMGLPVVMVERQNQLPEAFRSASLIRARQSLP</sequence>
<dbReference type="Pfam" id="PF02571">
    <property type="entry name" value="CbiJ"/>
    <property type="match status" value="1"/>
</dbReference>
<evidence type="ECO:0000313" key="5">
    <source>
        <dbReference type="Proteomes" id="UP001549047"/>
    </source>
</evidence>
<accession>A0ABV2IV18</accession>
<protein>
    <submittedName>
        <fullName evidence="4">Precorrin-6A/cobalt-precorrin-6A reductase</fullName>
        <ecNumber evidence="4">1.3.1.106</ecNumber>
        <ecNumber evidence="4">1.3.1.54</ecNumber>
    </submittedName>
</protein>
<dbReference type="EC" id="1.3.1.54" evidence="4"/>
<comment type="pathway">
    <text evidence="1">Cofactor biosynthesis; adenosylcobalamin biosynthesis.</text>
</comment>
<dbReference type="Proteomes" id="UP001549047">
    <property type="component" value="Unassembled WGS sequence"/>
</dbReference>
<gene>
    <name evidence="4" type="ORF">ABID16_000634</name>
</gene>
<keyword evidence="3 4" id="KW-0560">Oxidoreductase</keyword>
<dbReference type="PANTHER" id="PTHR36925:SF1">
    <property type="entry name" value="COBALT-PRECORRIN-6A REDUCTASE"/>
    <property type="match status" value="1"/>
</dbReference>
<evidence type="ECO:0000256" key="3">
    <source>
        <dbReference type="ARBA" id="ARBA00023002"/>
    </source>
</evidence>
<reference evidence="4 5" key="1">
    <citation type="submission" date="2024-06" db="EMBL/GenBank/DDBJ databases">
        <title>Genomic Encyclopedia of Type Strains, Phase IV (KMG-IV): sequencing the most valuable type-strain genomes for metagenomic binning, comparative biology and taxonomic classification.</title>
        <authorList>
            <person name="Goeker M."/>
        </authorList>
    </citation>
    <scope>NUCLEOTIDE SEQUENCE [LARGE SCALE GENOMIC DNA]</scope>
    <source>
        <strain evidence="4 5">DSM 29780</strain>
    </source>
</reference>
<keyword evidence="2" id="KW-0169">Cobalamin biosynthesis</keyword>
<evidence type="ECO:0000256" key="2">
    <source>
        <dbReference type="ARBA" id="ARBA00022573"/>
    </source>
</evidence>
<dbReference type="PANTHER" id="PTHR36925">
    <property type="entry name" value="COBALT-PRECORRIN-6A REDUCTASE"/>
    <property type="match status" value="1"/>
</dbReference>
<dbReference type="RefSeq" id="WP_354554898.1">
    <property type="nucleotide sequence ID" value="NZ_JBEPMB010000001.1"/>
</dbReference>
<organism evidence="4 5">
    <name type="scientific">Rhizobium aquaticum</name>
    <dbReference type="NCBI Taxonomy" id="1549636"/>
    <lineage>
        <taxon>Bacteria</taxon>
        <taxon>Pseudomonadati</taxon>
        <taxon>Pseudomonadota</taxon>
        <taxon>Alphaproteobacteria</taxon>
        <taxon>Hyphomicrobiales</taxon>
        <taxon>Rhizobiaceae</taxon>
        <taxon>Rhizobium/Agrobacterium group</taxon>
        <taxon>Rhizobium</taxon>
    </lineage>
</organism>
<keyword evidence="5" id="KW-1185">Reference proteome</keyword>
<evidence type="ECO:0000256" key="1">
    <source>
        <dbReference type="ARBA" id="ARBA00004953"/>
    </source>
</evidence>
<dbReference type="NCBIfam" id="NF005968">
    <property type="entry name" value="PRK08057.1-2"/>
    <property type="match status" value="1"/>
</dbReference>
<proteinExistence type="predicted"/>
<dbReference type="InterPro" id="IPR003723">
    <property type="entry name" value="Precorrin-6x_reduct"/>
</dbReference>
<dbReference type="EC" id="1.3.1.106" evidence="4"/>
<dbReference type="PROSITE" id="PS51014">
    <property type="entry name" value="COBK_CBIJ"/>
    <property type="match status" value="1"/>
</dbReference>
<dbReference type="EMBL" id="JBEPMB010000001">
    <property type="protein sequence ID" value="MET3612329.1"/>
    <property type="molecule type" value="Genomic_DNA"/>
</dbReference>
<name>A0ABV2IV18_9HYPH</name>
<evidence type="ECO:0000313" key="4">
    <source>
        <dbReference type="EMBL" id="MET3612329.1"/>
    </source>
</evidence>
<dbReference type="GO" id="GO:0016994">
    <property type="term" value="F:precorrin-6A reductase activity"/>
    <property type="evidence" value="ECO:0007669"/>
    <property type="project" value="UniProtKB-EC"/>
</dbReference>
<comment type="caution">
    <text evidence="4">The sequence shown here is derived from an EMBL/GenBank/DDBJ whole genome shotgun (WGS) entry which is preliminary data.</text>
</comment>